<dbReference type="PROSITE" id="PS51257">
    <property type="entry name" value="PROKAR_LIPOPROTEIN"/>
    <property type="match status" value="1"/>
</dbReference>
<dbReference type="OrthoDB" id="1806975at2"/>
<feature type="transmembrane region" description="Helical" evidence="6">
    <location>
        <begin position="348"/>
        <end position="371"/>
    </location>
</feature>
<keyword evidence="3 6" id="KW-0812">Transmembrane</keyword>
<feature type="transmembrane region" description="Helical" evidence="6">
    <location>
        <begin position="222"/>
        <end position="247"/>
    </location>
</feature>
<feature type="transmembrane region" description="Helical" evidence="6">
    <location>
        <begin position="7"/>
        <end position="29"/>
    </location>
</feature>
<keyword evidence="2" id="KW-1003">Cell membrane</keyword>
<comment type="subcellular location">
    <subcellularLocation>
        <location evidence="1">Cell membrane</location>
        <topology evidence="1">Multi-pass membrane protein</topology>
    </subcellularLocation>
</comment>
<dbReference type="PANTHER" id="PTHR42770">
    <property type="entry name" value="AMINO ACID TRANSPORTER-RELATED"/>
    <property type="match status" value="1"/>
</dbReference>
<feature type="transmembrane region" description="Helical" evidence="6">
    <location>
        <begin position="75"/>
        <end position="99"/>
    </location>
</feature>
<keyword evidence="4 6" id="KW-1133">Transmembrane helix</keyword>
<dbReference type="GO" id="GO:0022857">
    <property type="term" value="F:transmembrane transporter activity"/>
    <property type="evidence" value="ECO:0007669"/>
    <property type="project" value="InterPro"/>
</dbReference>
<keyword evidence="5 6" id="KW-0472">Membrane</keyword>
<feature type="transmembrane region" description="Helical" evidence="6">
    <location>
        <begin position="273"/>
        <end position="298"/>
    </location>
</feature>
<dbReference type="InterPro" id="IPR002293">
    <property type="entry name" value="AA/rel_permease1"/>
</dbReference>
<feature type="transmembrane region" description="Helical" evidence="6">
    <location>
        <begin position="146"/>
        <end position="167"/>
    </location>
</feature>
<dbReference type="AlphaFoldDB" id="A0A1I6KYA3"/>
<evidence type="ECO:0000313" key="8">
    <source>
        <dbReference type="Proteomes" id="UP000199659"/>
    </source>
</evidence>
<dbReference type="Pfam" id="PF13520">
    <property type="entry name" value="AA_permease_2"/>
    <property type="match status" value="1"/>
</dbReference>
<accession>A0A1I6KYA3</accession>
<feature type="transmembrane region" description="Helical" evidence="6">
    <location>
        <begin position="119"/>
        <end position="139"/>
    </location>
</feature>
<feature type="transmembrane region" description="Helical" evidence="6">
    <location>
        <begin position="383"/>
        <end position="402"/>
    </location>
</feature>
<feature type="transmembrane region" description="Helical" evidence="6">
    <location>
        <begin position="41"/>
        <end position="63"/>
    </location>
</feature>
<dbReference type="Gene3D" id="1.20.1740.10">
    <property type="entry name" value="Amino acid/polyamine transporter I"/>
    <property type="match status" value="1"/>
</dbReference>
<name>A0A1I6KYA3_9FIRM</name>
<dbReference type="PIRSF" id="PIRSF006060">
    <property type="entry name" value="AA_transporter"/>
    <property type="match status" value="1"/>
</dbReference>
<dbReference type="PANTHER" id="PTHR42770:SF12">
    <property type="entry name" value="AMINO ACID TRANSPORTER"/>
    <property type="match status" value="1"/>
</dbReference>
<feature type="transmembrane region" description="Helical" evidence="6">
    <location>
        <begin position="187"/>
        <end position="210"/>
    </location>
</feature>
<sequence>MNEKGKLGLGSAIAVCVGLIVATSCLLSLGQGIGLSGKAFIIPLLIVVILNAFIAMSFAELHSLMPKVDGGVGQYTLVGLGPVASIVSNVSAYVITMIFASSVEAAMCGMVLHDFLPDIPVAVLSVLILAILTIVNYFGVDMFSKIQNIVVVLLISSLFLLGIISFFKLGTGTVISAAEQTAPSVTGINVLGLAAVAFWLFIGVEFVIPIAKELKNPKRDVLLSMILGLVLLFVIQAMLGCGMANYVKLQDLASNPMPHMVFAEALLGKAGKVWMGFVTILAGISTLNTVLANTARILMGMAEEAVMPGIFRKVNKKEVPVVGLGLMAAADFLMIVTGFVNSSGLTNLILAASCFWLTSYILTHITVLVLRKRYPAVKRNKKLTLLGIPQILGILGNVYMIWNISSDMESRLKIYQIFGVLFVILIGYAFIWVKVVMRAEPFKPVELEQVNKNALKLNNARSDRQIEEAVI</sequence>
<evidence type="ECO:0000256" key="4">
    <source>
        <dbReference type="ARBA" id="ARBA00022989"/>
    </source>
</evidence>
<feature type="transmembrane region" description="Helical" evidence="6">
    <location>
        <begin position="414"/>
        <end position="433"/>
    </location>
</feature>
<keyword evidence="8" id="KW-1185">Reference proteome</keyword>
<dbReference type="EMBL" id="FOYZ01000011">
    <property type="protein sequence ID" value="SFR96233.1"/>
    <property type="molecule type" value="Genomic_DNA"/>
</dbReference>
<evidence type="ECO:0000256" key="1">
    <source>
        <dbReference type="ARBA" id="ARBA00004651"/>
    </source>
</evidence>
<dbReference type="GO" id="GO:0005886">
    <property type="term" value="C:plasma membrane"/>
    <property type="evidence" value="ECO:0007669"/>
    <property type="project" value="UniProtKB-SubCell"/>
</dbReference>
<dbReference type="InterPro" id="IPR050367">
    <property type="entry name" value="APC_superfamily"/>
</dbReference>
<evidence type="ECO:0000256" key="3">
    <source>
        <dbReference type="ARBA" id="ARBA00022692"/>
    </source>
</evidence>
<reference evidence="7 8" key="1">
    <citation type="submission" date="2016-10" db="EMBL/GenBank/DDBJ databases">
        <authorList>
            <person name="de Groot N.N."/>
        </authorList>
    </citation>
    <scope>NUCLEOTIDE SEQUENCE [LARGE SCALE GENOMIC DNA]</scope>
    <source>
        <strain evidence="7 8">743A</strain>
    </source>
</reference>
<evidence type="ECO:0000313" key="7">
    <source>
        <dbReference type="EMBL" id="SFR96233.1"/>
    </source>
</evidence>
<feature type="transmembrane region" description="Helical" evidence="6">
    <location>
        <begin position="319"/>
        <end position="342"/>
    </location>
</feature>
<proteinExistence type="predicted"/>
<dbReference type="RefSeq" id="WP_092562130.1">
    <property type="nucleotide sequence ID" value="NZ_FOYZ01000011.1"/>
</dbReference>
<organism evidence="7 8">
    <name type="scientific">Anaeromicropila populeti</name>
    <dbReference type="NCBI Taxonomy" id="37658"/>
    <lineage>
        <taxon>Bacteria</taxon>
        <taxon>Bacillati</taxon>
        <taxon>Bacillota</taxon>
        <taxon>Clostridia</taxon>
        <taxon>Lachnospirales</taxon>
        <taxon>Lachnospiraceae</taxon>
        <taxon>Anaeromicropila</taxon>
    </lineage>
</organism>
<protein>
    <submittedName>
        <fullName evidence="7">Amino acid transporter</fullName>
    </submittedName>
</protein>
<evidence type="ECO:0000256" key="5">
    <source>
        <dbReference type="ARBA" id="ARBA00023136"/>
    </source>
</evidence>
<gene>
    <name evidence="7" type="ORF">SAMN05661086_02900</name>
</gene>
<dbReference type="STRING" id="37658.SAMN05661086_02900"/>
<evidence type="ECO:0000256" key="6">
    <source>
        <dbReference type="SAM" id="Phobius"/>
    </source>
</evidence>
<dbReference type="Proteomes" id="UP000199659">
    <property type="component" value="Unassembled WGS sequence"/>
</dbReference>
<evidence type="ECO:0000256" key="2">
    <source>
        <dbReference type="ARBA" id="ARBA00022475"/>
    </source>
</evidence>